<dbReference type="InterPro" id="IPR029063">
    <property type="entry name" value="SAM-dependent_MTases_sf"/>
</dbReference>
<evidence type="ECO:0000313" key="2">
    <source>
        <dbReference type="EMBL" id="MBB2194526.1"/>
    </source>
</evidence>
<gene>
    <name evidence="2" type="ORF">HLH25_12960</name>
    <name evidence="1" type="ORF">HLH26_12330</name>
</gene>
<evidence type="ECO:0000313" key="3">
    <source>
        <dbReference type="Proteomes" id="UP000540490"/>
    </source>
</evidence>
<dbReference type="EMBL" id="JABEQN010000015">
    <property type="protein sequence ID" value="MBB2194526.1"/>
    <property type="molecule type" value="Genomic_DNA"/>
</dbReference>
<dbReference type="Proteomes" id="UP000540490">
    <property type="component" value="Unassembled WGS sequence"/>
</dbReference>
<organism evidence="1 4">
    <name type="scientific">Gluconacetobacter dulcium</name>
    <dbReference type="NCBI Taxonomy" id="2729096"/>
    <lineage>
        <taxon>Bacteria</taxon>
        <taxon>Pseudomonadati</taxon>
        <taxon>Pseudomonadota</taxon>
        <taxon>Alphaproteobacteria</taxon>
        <taxon>Acetobacterales</taxon>
        <taxon>Acetobacteraceae</taxon>
        <taxon>Gluconacetobacter</taxon>
    </lineage>
</organism>
<accession>A0A7W4IM07</accession>
<sequence>MGFQRPPAFGGVRGSASTQPYAAQHYGTRAPDYVTSAVHAEGADLEAIERQVAGKGLREARRVLAPLGCALFIDVTAPLSALADSWLQTLELLRDVSHVRDCAVAEWMSLLGGVEEDGSFTLDVARFLAVPA</sequence>
<dbReference type="Proteomes" id="UP000561077">
    <property type="component" value="Unassembled WGS sequence"/>
</dbReference>
<dbReference type="Gene3D" id="3.40.50.150">
    <property type="entry name" value="Vaccinia Virus protein VP39"/>
    <property type="match status" value="1"/>
</dbReference>
<dbReference type="AlphaFoldDB" id="A0A7W4IM07"/>
<proteinExistence type="predicted"/>
<reference evidence="3 4" key="1">
    <citation type="submission" date="2020-04" db="EMBL/GenBank/DDBJ databases">
        <title>Description of novel Gluconacetobacter.</title>
        <authorList>
            <person name="Sombolestani A."/>
        </authorList>
    </citation>
    <scope>NUCLEOTIDE SEQUENCE [LARGE SCALE GENOMIC DNA]</scope>
    <source>
        <strain evidence="2 3">LMG 1728</strain>
        <strain evidence="1 4">LMG 1731</strain>
    </source>
</reference>
<comment type="caution">
    <text evidence="1">The sequence shown here is derived from an EMBL/GenBank/DDBJ whole genome shotgun (WGS) entry which is preliminary data.</text>
</comment>
<name>A0A7W4IM07_9PROT</name>
<evidence type="ECO:0000313" key="4">
    <source>
        <dbReference type="Proteomes" id="UP000561077"/>
    </source>
</evidence>
<dbReference type="EMBL" id="JABEQO010000015">
    <property type="protein sequence ID" value="MBB2165307.1"/>
    <property type="molecule type" value="Genomic_DNA"/>
</dbReference>
<evidence type="ECO:0000313" key="1">
    <source>
        <dbReference type="EMBL" id="MBB2165307.1"/>
    </source>
</evidence>
<keyword evidence="3" id="KW-1185">Reference proteome</keyword>
<protein>
    <submittedName>
        <fullName evidence="1">Uncharacterized protein</fullName>
    </submittedName>
</protein>